<organism evidence="1 2">
    <name type="scientific">Actinocatenispora comari</name>
    <dbReference type="NCBI Taxonomy" id="2807577"/>
    <lineage>
        <taxon>Bacteria</taxon>
        <taxon>Bacillati</taxon>
        <taxon>Actinomycetota</taxon>
        <taxon>Actinomycetes</taxon>
        <taxon>Micromonosporales</taxon>
        <taxon>Micromonosporaceae</taxon>
        <taxon>Actinocatenispora</taxon>
    </lineage>
</organism>
<evidence type="ECO:0000313" key="2">
    <source>
        <dbReference type="Proteomes" id="UP000614996"/>
    </source>
</evidence>
<accession>A0A8J4EKS9</accession>
<evidence type="ECO:0000313" key="1">
    <source>
        <dbReference type="EMBL" id="GIL27726.1"/>
    </source>
</evidence>
<name>A0A8J4EKS9_9ACTN</name>
<comment type="caution">
    <text evidence="1">The sequence shown here is derived from an EMBL/GenBank/DDBJ whole genome shotgun (WGS) entry which is preliminary data.</text>
</comment>
<keyword evidence="2" id="KW-1185">Reference proteome</keyword>
<sequence length="467" mass="51665">MGEPADRIEFLSVARAIITTMAEPEVSMAAAVRALQQAGFTAELHGVPDRPAGPPAAGAWVALPGDEAYAVVTVLPVVPAEQRGWRCAYPDEHAVRGYRITFHERPFRTRGHGYQDAADERCSVFTDEVVATVREWSSWEATWSVTPTGQPASRRTAYHRRLAAAKLASAEIPVDVELDPLFLLLLDAEQVTALHATVDDLFLPGIRWRFPRNRIGSKLATRTQVLLRECVPPAHPAGKGIWLVVDGPAPRAEQRLTVRLARVAGRSAQHRWDRQPEYWRGGPRALDQLWGTDDTGLAEEITDLLTAGETREALHRCGVRVDRGTTRLLSGLPDCYELRAWTDSWVTNAVASLADAAPWHWRAAAAGQRRPRRLVSLGGFNPSRRPGLFLSQQRGQPVLSFDQSASPLVVPRTDWQRDLDLDLVRAGLLARHQIPIRADPADQARCDRVDVGGQVPSESFRQQIALL</sequence>
<dbReference type="AlphaFoldDB" id="A0A8J4EKS9"/>
<gene>
    <name evidence="1" type="ORF">NUM_29800</name>
</gene>
<dbReference type="Proteomes" id="UP000614996">
    <property type="component" value="Unassembled WGS sequence"/>
</dbReference>
<proteinExistence type="predicted"/>
<dbReference type="EMBL" id="BOPO01000053">
    <property type="protein sequence ID" value="GIL27726.1"/>
    <property type="molecule type" value="Genomic_DNA"/>
</dbReference>
<protein>
    <submittedName>
        <fullName evidence="1">Uncharacterized protein</fullName>
    </submittedName>
</protein>
<reference evidence="2" key="1">
    <citation type="journal article" date="2021" name="Int. J. Syst. Evol. Microbiol.">
        <title>Actinocatenispora comari sp. nov., an endophytic actinomycete isolated from aerial parts of Comarum salesowianum.</title>
        <authorList>
            <person name="Oyunbileg N."/>
            <person name="Iizaka Y."/>
            <person name="Hamada M."/>
            <person name="Davaapurev B.O."/>
            <person name="Fukumoto A."/>
            <person name="Tsetseg B."/>
            <person name="Kato F."/>
            <person name="Tamura T."/>
            <person name="Batkhuu J."/>
            <person name="Anzai Y."/>
        </authorList>
    </citation>
    <scope>NUCLEOTIDE SEQUENCE [LARGE SCALE GENOMIC DNA]</scope>
    <source>
        <strain evidence="2">NUM-2625</strain>
    </source>
</reference>